<reference evidence="2 3" key="1">
    <citation type="journal article" date="2012" name="J. Bacteriol.">
        <title>Draft Genome Sequence of Mesorhizobium alhagi CCNWXJ12-2T, a Novel Salt-Resistant Species Isolated from the Desert of Northwestern China.</title>
        <authorList>
            <person name="Zhou M."/>
            <person name="Chen W."/>
            <person name="Chen H."/>
            <person name="Wei G."/>
        </authorList>
    </citation>
    <scope>NUCLEOTIDE SEQUENCE [LARGE SCALE GENOMIC DNA]</scope>
    <source>
        <strain evidence="2 3">CCNWXJ12-2</strain>
    </source>
</reference>
<dbReference type="PATRIC" id="fig|1107882.3.peg.4507"/>
<dbReference type="InterPro" id="IPR038726">
    <property type="entry name" value="PDDEXK_AddAB-type"/>
</dbReference>
<keyword evidence="3" id="KW-1185">Reference proteome</keyword>
<evidence type="ECO:0000259" key="1">
    <source>
        <dbReference type="Pfam" id="PF12705"/>
    </source>
</evidence>
<name>H0HWQ6_9HYPH</name>
<organism evidence="2 3">
    <name type="scientific">Mesorhizobium alhagi CCNWXJ12-2</name>
    <dbReference type="NCBI Taxonomy" id="1107882"/>
    <lineage>
        <taxon>Bacteria</taxon>
        <taxon>Pseudomonadati</taxon>
        <taxon>Pseudomonadota</taxon>
        <taxon>Alphaproteobacteria</taxon>
        <taxon>Hyphomicrobiales</taxon>
        <taxon>Phyllobacteriaceae</taxon>
        <taxon>Allomesorhizobium</taxon>
    </lineage>
</organism>
<dbReference type="Gene3D" id="3.90.320.10">
    <property type="match status" value="1"/>
</dbReference>
<evidence type="ECO:0000313" key="2">
    <source>
        <dbReference type="EMBL" id="EHK54855.1"/>
    </source>
</evidence>
<dbReference type="Proteomes" id="UP000003250">
    <property type="component" value="Unassembled WGS sequence"/>
</dbReference>
<dbReference type="AlphaFoldDB" id="H0HWQ6"/>
<gene>
    <name evidence="2" type="ORF">MAXJ12_23107</name>
</gene>
<sequence>MKWSYSGGRSFRGCQRQWYYRNIVGVGQAKAPERRRVHLLGKTDSISGWRGRLVDTLISDEIVARPSQGREFPSFKDIISIAEQRFQRQLAFARTNSVNNIDIDTKHPDFALFRDDDVISEDDFSRAWEEVQRALRTLYQSDVVKQVIKDADLLVAQRSLQFKIMDDITVVAIPDLVAFELGCQPTIIDWKVHAHGTHDAWLQLATYALAIERCTPHRDWSDFFEKIERTASNIRLIEVQLLTGAVRAHRLTEDDFAAAEEFLESTAYEMACLVDGRKFDEFNVEEFLQARSPEACDACSYRPLCRETVDAD</sequence>
<dbReference type="RefSeq" id="WP_008838213.1">
    <property type="nucleotide sequence ID" value="NZ_AHAM01000187.1"/>
</dbReference>
<protein>
    <recommendedName>
        <fullName evidence="1">PD-(D/E)XK endonuclease-like domain-containing protein</fullName>
    </recommendedName>
</protein>
<feature type="domain" description="PD-(D/E)XK endonuclease-like" evidence="1">
    <location>
        <begin position="3"/>
        <end position="306"/>
    </location>
</feature>
<proteinExistence type="predicted"/>
<dbReference type="InterPro" id="IPR011604">
    <property type="entry name" value="PDDEXK-like_dom_sf"/>
</dbReference>
<dbReference type="Pfam" id="PF12705">
    <property type="entry name" value="PDDEXK_1"/>
    <property type="match status" value="1"/>
</dbReference>
<dbReference type="EMBL" id="AHAM01000187">
    <property type="protein sequence ID" value="EHK54855.1"/>
    <property type="molecule type" value="Genomic_DNA"/>
</dbReference>
<dbReference type="OrthoDB" id="7888926at2"/>
<evidence type="ECO:0000313" key="3">
    <source>
        <dbReference type="Proteomes" id="UP000003250"/>
    </source>
</evidence>
<accession>H0HWQ6</accession>